<keyword evidence="1" id="KW-0472">Membrane</keyword>
<gene>
    <name evidence="4" type="ORF">CIL05_20270</name>
</gene>
<feature type="transmembrane region" description="Helical" evidence="1">
    <location>
        <begin position="414"/>
        <end position="433"/>
    </location>
</feature>
<keyword evidence="2" id="KW-0732">Signal</keyword>
<evidence type="ECO:0000256" key="1">
    <source>
        <dbReference type="SAM" id="Phobius"/>
    </source>
</evidence>
<dbReference type="Pfam" id="PF09972">
    <property type="entry name" value="DUF2207"/>
    <property type="match status" value="1"/>
</dbReference>
<keyword evidence="1" id="KW-0812">Transmembrane</keyword>
<dbReference type="OrthoDB" id="5507254at2"/>
<feature type="domain" description="DUF2207" evidence="3">
    <location>
        <begin position="27"/>
        <end position="200"/>
    </location>
</feature>
<comment type="caution">
    <text evidence="4">The sequence shown here is derived from an EMBL/GenBank/DDBJ whole genome shotgun (WGS) entry which is preliminary data.</text>
</comment>
<dbReference type="PROSITE" id="PS51257">
    <property type="entry name" value="PROKAR_LIPOPROTEIN"/>
    <property type="match status" value="1"/>
</dbReference>
<dbReference type="InterPro" id="IPR018702">
    <property type="entry name" value="DUF2207"/>
</dbReference>
<feature type="chain" id="PRO_5013036515" description="DUF2207 domain-containing protein" evidence="2">
    <location>
        <begin position="22"/>
        <end position="621"/>
    </location>
</feature>
<evidence type="ECO:0000313" key="5">
    <source>
        <dbReference type="Proteomes" id="UP000218887"/>
    </source>
</evidence>
<evidence type="ECO:0000259" key="3">
    <source>
        <dbReference type="Pfam" id="PF09972"/>
    </source>
</evidence>
<feature type="signal peptide" evidence="2">
    <location>
        <begin position="1"/>
        <end position="21"/>
    </location>
</feature>
<keyword evidence="5" id="KW-1185">Reference proteome</keyword>
<evidence type="ECO:0000313" key="4">
    <source>
        <dbReference type="EMBL" id="PAV27751.1"/>
    </source>
</evidence>
<dbReference type="Proteomes" id="UP000218887">
    <property type="component" value="Unassembled WGS sequence"/>
</dbReference>
<feature type="transmembrane region" description="Helical" evidence="1">
    <location>
        <begin position="466"/>
        <end position="483"/>
    </location>
</feature>
<reference evidence="4 5" key="1">
    <citation type="submission" date="2017-08" db="EMBL/GenBank/DDBJ databases">
        <title>Virgibacillus indicus sp. nov. and Virgibacillus profoundi sp. nov, two moderately halophilic bacteria isolated from marine sediment by using the Microfluidic Streak Plate.</title>
        <authorList>
            <person name="Xu B."/>
            <person name="Hu B."/>
            <person name="Wang J."/>
            <person name="Zhu Y."/>
            <person name="Huang L."/>
            <person name="Du W."/>
            <person name="Huang Y."/>
        </authorList>
    </citation>
    <scope>NUCLEOTIDE SEQUENCE [LARGE SCALE GENOMIC DNA]</scope>
    <source>
        <strain evidence="4 5">IO3-P3-H5</strain>
    </source>
</reference>
<keyword evidence="1" id="KW-1133">Transmembrane helix</keyword>
<protein>
    <recommendedName>
        <fullName evidence="3">DUF2207 domain-containing protein</fullName>
    </recommendedName>
</protein>
<feature type="transmembrane region" description="Helical" evidence="1">
    <location>
        <begin position="489"/>
        <end position="511"/>
    </location>
</feature>
<proteinExistence type="predicted"/>
<feature type="transmembrane region" description="Helical" evidence="1">
    <location>
        <begin position="245"/>
        <end position="263"/>
    </location>
</feature>
<dbReference type="RefSeq" id="WP_095657366.1">
    <property type="nucleotide sequence ID" value="NZ_NPOA01000020.1"/>
</dbReference>
<dbReference type="AlphaFoldDB" id="A0A2A2I6W6"/>
<evidence type="ECO:0000256" key="2">
    <source>
        <dbReference type="SAM" id="SignalP"/>
    </source>
</evidence>
<accession>A0A2A2I6W6</accession>
<feature type="transmembrane region" description="Helical" evidence="1">
    <location>
        <begin position="445"/>
        <end position="461"/>
    </location>
</feature>
<dbReference type="EMBL" id="NPOA01000020">
    <property type="protein sequence ID" value="PAV27751.1"/>
    <property type="molecule type" value="Genomic_DNA"/>
</dbReference>
<name>A0A2A2I6W6_9BACI</name>
<sequence length="621" mass="70353">MKKFLTAIILLFLLFIITACSEEDSFSIDNVTIDARIAEDGVMHVREVFTYTFNGSYEGMTRSIESDVSNFNAYLTENNDPTISTESLDSLTTEEEDGAFKIYSDSTDETKQVMYSYQVEGSVKKYADVAELEYAFFDESNETDLNNVEISIHTPARNVTDATHYFLHEDKTGKITAMENGIHYTNSVLNAGETSMIRYIFPAERLGAMELDKDKMMEEEILAEERELAERGENLQANMEKVVPILWLLLGAVIVATIFLLIVHPNRYRGERSVDGLLRTLEKTDPLFVKYLNGYLQLPNESFIAALFSLKQRGVISLEEVPSELKEKDSTFRFTWIKKDAAIDMADTYLRNWIFTEKDKHGNYFLLETLLDNEEESDEVKKEKAEEFQSNFDKWSGLVMGRESFQDLRNPFKGFPFFSIPLVISSFGLFYYFTTIDILSPTEQWVLPAIVGVLAVVSLLFNRNKFVLAGYYFITLLITAIGFTLTNAVILTLIFYFLSLMALLIVPAYYWRKDIRRLKYAIKTGHASFKNKRYPIGSDPNKIERRLEYAIILGAGESYGEQCGKVDDVAQLKAYYPLLNNPVYATTAFSTSNLALYTVVVQSSSSTTTTSSTGGGGAGAF</sequence>
<organism evidence="4 5">
    <name type="scientific">Virgibacillus profundi</name>
    <dbReference type="NCBI Taxonomy" id="2024555"/>
    <lineage>
        <taxon>Bacteria</taxon>
        <taxon>Bacillati</taxon>
        <taxon>Bacillota</taxon>
        <taxon>Bacilli</taxon>
        <taxon>Bacillales</taxon>
        <taxon>Bacillaceae</taxon>
        <taxon>Virgibacillus</taxon>
    </lineage>
</organism>